<reference evidence="2 3" key="1">
    <citation type="submission" date="2018-06" db="EMBL/GenBank/DDBJ databases">
        <title>Streptomyces reniochalinae sp. nov. and Streptomyces diacarnus sp. nov. from marine sponges.</title>
        <authorList>
            <person name="Li L."/>
        </authorList>
    </citation>
    <scope>NUCLEOTIDE SEQUENCE [LARGE SCALE GENOMIC DNA]</scope>
    <source>
        <strain evidence="2 3">LHW51701</strain>
    </source>
</reference>
<feature type="transmembrane region" description="Helical" evidence="1">
    <location>
        <begin position="157"/>
        <end position="179"/>
    </location>
</feature>
<keyword evidence="1" id="KW-1133">Transmembrane helix</keyword>
<dbReference type="Proteomes" id="UP000252914">
    <property type="component" value="Unassembled WGS sequence"/>
</dbReference>
<dbReference type="InterPro" id="IPR039708">
    <property type="entry name" value="MT1774/Rv1733c-like"/>
</dbReference>
<organism evidence="2 3">
    <name type="scientific">Streptomyces diacarni</name>
    <dbReference type="NCBI Taxonomy" id="2800381"/>
    <lineage>
        <taxon>Bacteria</taxon>
        <taxon>Bacillati</taxon>
        <taxon>Actinomycetota</taxon>
        <taxon>Actinomycetes</taxon>
        <taxon>Kitasatosporales</taxon>
        <taxon>Streptomycetaceae</taxon>
        <taxon>Streptomyces</taxon>
    </lineage>
</organism>
<gene>
    <name evidence="2" type="ORF">DTL70_10360</name>
</gene>
<feature type="transmembrane region" description="Helical" evidence="1">
    <location>
        <begin position="34"/>
        <end position="57"/>
    </location>
</feature>
<keyword evidence="3" id="KW-1185">Reference proteome</keyword>
<keyword evidence="1" id="KW-0472">Membrane</keyword>
<protein>
    <recommendedName>
        <fullName evidence="4">DUF3592 domain-containing protein</fullName>
    </recommendedName>
</protein>
<dbReference type="RefSeq" id="WP_114021589.1">
    <property type="nucleotide sequence ID" value="NZ_JBEYTF010000022.1"/>
</dbReference>
<comment type="caution">
    <text evidence="2">The sequence shown here is derived from an EMBL/GenBank/DDBJ whole genome shotgun (WGS) entry which is preliminary data.</text>
</comment>
<accession>A0A367F306</accession>
<dbReference type="PANTHER" id="PTHR42305">
    <property type="entry name" value="MEMBRANE PROTEIN RV1733C-RELATED"/>
    <property type="match status" value="1"/>
</dbReference>
<proteinExistence type="predicted"/>
<evidence type="ECO:0008006" key="4">
    <source>
        <dbReference type="Google" id="ProtNLM"/>
    </source>
</evidence>
<sequence>MTGEIPFAQPPPPPRRTMGWRWRRNPLRRPTDRLQAWIGLGLLLVTLSATAATVLLAGRAAHQQLRHTAEAQARSRHLTPAVLVHDAPVHPEPGSDEEKETRYTVTVRYAEPGGEQRTGQAEVSPGLPAGARVRIWVDEDGSVADPPMTRAHIHRRVLARALLAAAPVPLAAAAVHTLIDRGVQRRNLAAWEKEWDETAPRWTPSP</sequence>
<dbReference type="PANTHER" id="PTHR42305:SF1">
    <property type="entry name" value="MEMBRANE PROTEIN RV1733C-RELATED"/>
    <property type="match status" value="1"/>
</dbReference>
<dbReference type="EMBL" id="QOIN01000039">
    <property type="protein sequence ID" value="RCG24738.1"/>
    <property type="molecule type" value="Genomic_DNA"/>
</dbReference>
<evidence type="ECO:0000256" key="1">
    <source>
        <dbReference type="SAM" id="Phobius"/>
    </source>
</evidence>
<name>A0A367F306_9ACTN</name>
<evidence type="ECO:0000313" key="3">
    <source>
        <dbReference type="Proteomes" id="UP000252914"/>
    </source>
</evidence>
<keyword evidence="1" id="KW-0812">Transmembrane</keyword>
<dbReference type="AlphaFoldDB" id="A0A367F306"/>
<evidence type="ECO:0000313" key="2">
    <source>
        <dbReference type="EMBL" id="RCG24738.1"/>
    </source>
</evidence>